<dbReference type="PROSITE" id="PS51651">
    <property type="entry name" value="DOCKER"/>
    <property type="match status" value="1"/>
</dbReference>
<accession>A0A158PL16</accession>
<evidence type="ECO:0000256" key="2">
    <source>
        <dbReference type="PROSITE-ProRule" id="PRU00984"/>
    </source>
</evidence>
<keyword evidence="1" id="KW-0344">Guanine-nucleotide releasing factor</keyword>
<dbReference type="Proteomes" id="UP000267027">
    <property type="component" value="Unassembled WGS sequence"/>
</dbReference>
<dbReference type="Gene3D" id="1.20.58.740">
    <property type="match status" value="1"/>
</dbReference>
<dbReference type="InterPro" id="IPR046773">
    <property type="entry name" value="DOCKER_Lobe_C"/>
</dbReference>
<dbReference type="InterPro" id="IPR027357">
    <property type="entry name" value="DOCKER_dom"/>
</dbReference>
<dbReference type="Pfam" id="PF20421">
    <property type="entry name" value="DHR-2_Lobe_C"/>
    <property type="match status" value="1"/>
</dbReference>
<dbReference type="OrthoDB" id="47328at2759"/>
<dbReference type="InterPro" id="IPR043161">
    <property type="entry name" value="DOCK_C_lobe_A"/>
</dbReference>
<proteinExistence type="inferred from homology"/>
<dbReference type="GO" id="GO:0007264">
    <property type="term" value="P:small GTPase-mediated signal transduction"/>
    <property type="evidence" value="ECO:0007669"/>
    <property type="project" value="InterPro"/>
</dbReference>
<evidence type="ECO:0000313" key="6">
    <source>
        <dbReference type="WBParaSite" id="ACOC_0001080901-mRNA-1"/>
    </source>
</evidence>
<comment type="similarity">
    <text evidence="2">Belongs to the DOCK family.</text>
</comment>
<dbReference type="InterPro" id="IPR046769">
    <property type="entry name" value="DOCKER_Lobe_A"/>
</dbReference>
<dbReference type="STRING" id="334426.A0A158PL16"/>
<dbReference type="EMBL" id="UYYA01004550">
    <property type="protein sequence ID" value="VDM62395.1"/>
    <property type="molecule type" value="Genomic_DNA"/>
</dbReference>
<dbReference type="Pfam" id="PF06920">
    <property type="entry name" value="DHR-2_Lobe_A"/>
    <property type="match status" value="1"/>
</dbReference>
<evidence type="ECO:0000313" key="4">
    <source>
        <dbReference type="EMBL" id="VDM62395.1"/>
    </source>
</evidence>
<dbReference type="InterPro" id="IPR043162">
    <property type="entry name" value="DOCK_C_lobe_C"/>
</dbReference>
<gene>
    <name evidence="4" type="ORF">ACOC_LOCUS10810</name>
</gene>
<dbReference type="PANTHER" id="PTHR23317">
    <property type="entry name" value="DEDICATOR OF CYTOKINESIS DOCK"/>
    <property type="match status" value="1"/>
</dbReference>
<dbReference type="PANTHER" id="PTHR23317:SF26">
    <property type="entry name" value="ZIZIMIN, ISOFORM K"/>
    <property type="match status" value="1"/>
</dbReference>
<organism evidence="6">
    <name type="scientific">Angiostrongylus costaricensis</name>
    <name type="common">Nematode worm</name>
    <dbReference type="NCBI Taxonomy" id="334426"/>
    <lineage>
        <taxon>Eukaryota</taxon>
        <taxon>Metazoa</taxon>
        <taxon>Ecdysozoa</taxon>
        <taxon>Nematoda</taxon>
        <taxon>Chromadorea</taxon>
        <taxon>Rhabditida</taxon>
        <taxon>Rhabditina</taxon>
        <taxon>Rhabditomorpha</taxon>
        <taxon>Strongyloidea</taxon>
        <taxon>Metastrongylidae</taxon>
        <taxon>Angiostrongylus</taxon>
    </lineage>
</organism>
<dbReference type="InterPro" id="IPR026791">
    <property type="entry name" value="DOCK"/>
</dbReference>
<protein>
    <submittedName>
        <fullName evidence="6">DOCKER domain-containing protein</fullName>
    </submittedName>
</protein>
<reference evidence="6" key="1">
    <citation type="submission" date="2016-04" db="UniProtKB">
        <authorList>
            <consortium name="WormBaseParasite"/>
        </authorList>
    </citation>
    <scope>IDENTIFICATION</scope>
</reference>
<dbReference type="GO" id="GO:0005085">
    <property type="term" value="F:guanyl-nucleotide exchange factor activity"/>
    <property type="evidence" value="ECO:0007669"/>
    <property type="project" value="UniProtKB-KW"/>
</dbReference>
<evidence type="ECO:0000313" key="5">
    <source>
        <dbReference type="Proteomes" id="UP000267027"/>
    </source>
</evidence>
<evidence type="ECO:0000259" key="3">
    <source>
        <dbReference type="PROSITE" id="PS51651"/>
    </source>
</evidence>
<evidence type="ECO:0000256" key="1">
    <source>
        <dbReference type="ARBA" id="ARBA00022658"/>
    </source>
</evidence>
<keyword evidence="5" id="KW-1185">Reference proteome</keyword>
<reference evidence="4 5" key="2">
    <citation type="submission" date="2018-11" db="EMBL/GenBank/DDBJ databases">
        <authorList>
            <consortium name="Pathogen Informatics"/>
        </authorList>
    </citation>
    <scope>NUCLEOTIDE SEQUENCE [LARGE SCALE GENOMIC DNA]</scope>
    <source>
        <strain evidence="4 5">Costa Rica</strain>
    </source>
</reference>
<dbReference type="Gene3D" id="1.25.40.410">
    <property type="match status" value="1"/>
</dbReference>
<sequence length="1049" mass="118231">MHSREEPTHTFNSMSYPFLTNSSILRHDANKLAMLVRQSWFFLDVIAKSIAQTIFHRSLLKCPRKDRLPLDILDQIGGFIASLISLLISKHRELPKESRTGITCVAFFLRCCLSFVDRGVVFKWINSTLQRLDDCESKVMREYKLDILSIISQHEHWLPLCLPVLINPRNQIQRLSNRAMSSDYSEGTGSSIILVIVVSDLGCSAEWSLNPTYASHHFPSGLVFQELYVCVREPRDFRHRAIVLLRNLLAKHSYDKRYSDMNIQRRLAVIYLPIVRFAMDYIAEIEDSLGTGSGDVFSFSIPIPVFLLGVIFFALQEEVQDILVGVLYVIHRMPKFILGALCVDSGQNLLLQLFRLLEIALEAFRYRGKESRVPVERSLPAHCSAANCGMEQMCTEEGSFIANVTVPNVSLSMPFRTLQVLNMSQEVALIVLEVSQSLAHTFMVSQKTRFCNLHTFSKLFSIYLSLMDGHWSESVRLHAIAATSLFINMFHERLFESGPLDDLSHLIERVLVSMASQISTVQNSAAALLYHILRYGFEALEAYLAHSMEKTCVDRLGRSGCQTTVALARLLGVFLSILAVRYNVVKTTSFDQAVMELVHQLRGVMSATVSLKDAGNDPIRLADLHIQLAESYRGSAALRSAWFEALAELHSAGEYHASKIILRVSEVDWSAFEWISSSVVADEGTLQPDGNIQPAGFSLENLATKIEQTAQALTLAERYEAIGPLYRLIIPLFEKTSNFKSLVGIYAELQQAYSRAAEVKTSGKRHLGTYFRVKFIGENHLKQDHDTDWVYREGGLASLAEVSIQFREYYRQLLGHDRIQVEPESEVRSSITSFDPSIVYIFVTHVEPVLPEGCAFKHFLTHTNISYVNSVLFVNALLYVVTIKIAVAGSFPSCRRRLRVLSANSSMFSPLEFACQKLELKANQINAVLNDVNEIRPLDVKGLQLLLQGAVMPTVNAGPLSYAEAFTQPEQKKRYGDDGMRVLELAFRKLMSACDKALQVNETVIAADQQTYHEVLLASFEAMHERLSGFFGNSVCLFLYMKFTTRCCN</sequence>
<dbReference type="WBParaSite" id="ACOC_0001080901-mRNA-1">
    <property type="protein sequence ID" value="ACOC_0001080901-mRNA-1"/>
    <property type="gene ID" value="ACOC_0001080901"/>
</dbReference>
<name>A0A158PL16_ANGCS</name>
<dbReference type="OMA" id="PIASHEC"/>
<feature type="domain" description="DOCKER" evidence="3">
    <location>
        <begin position="630"/>
        <end position="1036"/>
    </location>
</feature>
<dbReference type="AlphaFoldDB" id="A0A158PL16"/>